<name>A0A4S8M0H3_DENBC</name>
<protein>
    <recommendedName>
        <fullName evidence="6">RING-type domain-containing protein</fullName>
    </recommendedName>
</protein>
<dbReference type="PROSITE" id="PS50089">
    <property type="entry name" value="ZF_RING_2"/>
    <property type="match status" value="1"/>
</dbReference>
<reference evidence="7 8" key="1">
    <citation type="journal article" date="2019" name="Nat. Ecol. Evol.">
        <title>Megaphylogeny resolves global patterns of mushroom evolution.</title>
        <authorList>
            <person name="Varga T."/>
            <person name="Krizsan K."/>
            <person name="Foldi C."/>
            <person name="Dima B."/>
            <person name="Sanchez-Garcia M."/>
            <person name="Sanchez-Ramirez S."/>
            <person name="Szollosi G.J."/>
            <person name="Szarkandi J.G."/>
            <person name="Papp V."/>
            <person name="Albert L."/>
            <person name="Andreopoulos W."/>
            <person name="Angelini C."/>
            <person name="Antonin V."/>
            <person name="Barry K.W."/>
            <person name="Bougher N.L."/>
            <person name="Buchanan P."/>
            <person name="Buyck B."/>
            <person name="Bense V."/>
            <person name="Catcheside P."/>
            <person name="Chovatia M."/>
            <person name="Cooper J."/>
            <person name="Damon W."/>
            <person name="Desjardin D."/>
            <person name="Finy P."/>
            <person name="Geml J."/>
            <person name="Haridas S."/>
            <person name="Hughes K."/>
            <person name="Justo A."/>
            <person name="Karasinski D."/>
            <person name="Kautmanova I."/>
            <person name="Kiss B."/>
            <person name="Kocsube S."/>
            <person name="Kotiranta H."/>
            <person name="LaButti K.M."/>
            <person name="Lechner B.E."/>
            <person name="Liimatainen K."/>
            <person name="Lipzen A."/>
            <person name="Lukacs Z."/>
            <person name="Mihaltcheva S."/>
            <person name="Morgado L.N."/>
            <person name="Niskanen T."/>
            <person name="Noordeloos M.E."/>
            <person name="Ohm R.A."/>
            <person name="Ortiz-Santana B."/>
            <person name="Ovrebo C."/>
            <person name="Racz N."/>
            <person name="Riley R."/>
            <person name="Savchenko A."/>
            <person name="Shiryaev A."/>
            <person name="Soop K."/>
            <person name="Spirin V."/>
            <person name="Szebenyi C."/>
            <person name="Tomsovsky M."/>
            <person name="Tulloss R.E."/>
            <person name="Uehling J."/>
            <person name="Grigoriev I.V."/>
            <person name="Vagvolgyi C."/>
            <person name="Papp T."/>
            <person name="Martin F.M."/>
            <person name="Miettinen O."/>
            <person name="Hibbett D.S."/>
            <person name="Nagy L.G."/>
        </authorList>
    </citation>
    <scope>NUCLEOTIDE SEQUENCE [LARGE SCALE GENOMIC DNA]</scope>
    <source>
        <strain evidence="7 8">CBS 962.96</strain>
    </source>
</reference>
<dbReference type="Pfam" id="PF13445">
    <property type="entry name" value="zf-RING_UBOX"/>
    <property type="match status" value="1"/>
</dbReference>
<sequence length="206" mass="23391">MYSPLHADISMDFDIQTPTRTRIVKYSSKSKLARMNNSRRALSPSSIRRSASPLPQTQDSNSQAQTSSTQNLEPASVESSLTSALARIKELENSLRSIRSQQIELHNCPICYDLAWHPYILPCGHIVCGTCLKEQANHHLKTNHTWRTMKCGLCQQRIDRPPILCYPFRHAVHALAGDQGFDIPPHQPLQWPPRRRPGRKLSPRPV</sequence>
<dbReference type="OrthoDB" id="3034120at2759"/>
<feature type="compositionally biased region" description="Low complexity" evidence="5">
    <location>
        <begin position="56"/>
        <end position="70"/>
    </location>
</feature>
<dbReference type="InterPro" id="IPR013083">
    <property type="entry name" value="Znf_RING/FYVE/PHD"/>
</dbReference>
<evidence type="ECO:0000259" key="6">
    <source>
        <dbReference type="PROSITE" id="PS50089"/>
    </source>
</evidence>
<evidence type="ECO:0000256" key="3">
    <source>
        <dbReference type="ARBA" id="ARBA00022833"/>
    </source>
</evidence>
<dbReference type="InterPro" id="IPR017907">
    <property type="entry name" value="Znf_RING_CS"/>
</dbReference>
<proteinExistence type="predicted"/>
<dbReference type="InterPro" id="IPR027370">
    <property type="entry name" value="Znf-RING_euk"/>
</dbReference>
<dbReference type="SMART" id="SM00184">
    <property type="entry name" value="RING"/>
    <property type="match status" value="1"/>
</dbReference>
<feature type="compositionally biased region" description="Polar residues" evidence="5">
    <location>
        <begin position="34"/>
        <end position="55"/>
    </location>
</feature>
<feature type="region of interest" description="Disordered" evidence="5">
    <location>
        <begin position="34"/>
        <end position="77"/>
    </location>
</feature>
<keyword evidence="2 4" id="KW-0863">Zinc-finger</keyword>
<feature type="domain" description="RING-type" evidence="6">
    <location>
        <begin position="108"/>
        <end position="155"/>
    </location>
</feature>
<evidence type="ECO:0000256" key="5">
    <source>
        <dbReference type="SAM" id="MobiDB-lite"/>
    </source>
</evidence>
<evidence type="ECO:0000313" key="8">
    <source>
        <dbReference type="Proteomes" id="UP000297245"/>
    </source>
</evidence>
<dbReference type="SUPFAM" id="SSF57850">
    <property type="entry name" value="RING/U-box"/>
    <property type="match status" value="1"/>
</dbReference>
<organism evidence="7 8">
    <name type="scientific">Dendrothele bispora (strain CBS 962.96)</name>
    <dbReference type="NCBI Taxonomy" id="1314807"/>
    <lineage>
        <taxon>Eukaryota</taxon>
        <taxon>Fungi</taxon>
        <taxon>Dikarya</taxon>
        <taxon>Basidiomycota</taxon>
        <taxon>Agaricomycotina</taxon>
        <taxon>Agaricomycetes</taxon>
        <taxon>Agaricomycetidae</taxon>
        <taxon>Agaricales</taxon>
        <taxon>Agaricales incertae sedis</taxon>
        <taxon>Dendrothele</taxon>
    </lineage>
</organism>
<dbReference type="Proteomes" id="UP000297245">
    <property type="component" value="Unassembled WGS sequence"/>
</dbReference>
<keyword evidence="8" id="KW-1185">Reference proteome</keyword>
<feature type="compositionally biased region" description="Basic residues" evidence="5">
    <location>
        <begin position="193"/>
        <end position="206"/>
    </location>
</feature>
<evidence type="ECO:0000256" key="4">
    <source>
        <dbReference type="PROSITE-ProRule" id="PRU00175"/>
    </source>
</evidence>
<evidence type="ECO:0000256" key="2">
    <source>
        <dbReference type="ARBA" id="ARBA00022771"/>
    </source>
</evidence>
<dbReference type="AlphaFoldDB" id="A0A4S8M0H3"/>
<feature type="region of interest" description="Disordered" evidence="5">
    <location>
        <begin position="181"/>
        <end position="206"/>
    </location>
</feature>
<evidence type="ECO:0000256" key="1">
    <source>
        <dbReference type="ARBA" id="ARBA00022723"/>
    </source>
</evidence>
<keyword evidence="1" id="KW-0479">Metal-binding</keyword>
<dbReference type="InterPro" id="IPR001841">
    <property type="entry name" value="Znf_RING"/>
</dbReference>
<dbReference type="PROSITE" id="PS00518">
    <property type="entry name" value="ZF_RING_1"/>
    <property type="match status" value="1"/>
</dbReference>
<keyword evidence="3" id="KW-0862">Zinc</keyword>
<dbReference type="GO" id="GO:0008270">
    <property type="term" value="F:zinc ion binding"/>
    <property type="evidence" value="ECO:0007669"/>
    <property type="project" value="UniProtKB-KW"/>
</dbReference>
<accession>A0A4S8M0H3</accession>
<evidence type="ECO:0000313" key="7">
    <source>
        <dbReference type="EMBL" id="THU95291.1"/>
    </source>
</evidence>
<dbReference type="Gene3D" id="3.30.40.10">
    <property type="entry name" value="Zinc/RING finger domain, C3HC4 (zinc finger)"/>
    <property type="match status" value="1"/>
</dbReference>
<gene>
    <name evidence="7" type="ORF">K435DRAFT_859676</name>
</gene>
<dbReference type="EMBL" id="ML179203">
    <property type="protein sequence ID" value="THU95291.1"/>
    <property type="molecule type" value="Genomic_DNA"/>
</dbReference>